<reference evidence="7" key="1">
    <citation type="journal article" date="2019" name="Int. J. Syst. Evol. Microbiol.">
        <title>The Global Catalogue of Microorganisms (GCM) 10K type strain sequencing project: providing services to taxonomists for standard genome sequencing and annotation.</title>
        <authorList>
            <consortium name="The Broad Institute Genomics Platform"/>
            <consortium name="The Broad Institute Genome Sequencing Center for Infectious Disease"/>
            <person name="Wu L."/>
            <person name="Ma J."/>
        </authorList>
    </citation>
    <scope>NUCLEOTIDE SEQUENCE [LARGE SCALE GENOMIC DNA]</scope>
    <source>
        <strain evidence="7">JCM 17326</strain>
    </source>
</reference>
<evidence type="ECO:0000259" key="5">
    <source>
        <dbReference type="PROSITE" id="PS50977"/>
    </source>
</evidence>
<proteinExistence type="predicted"/>
<dbReference type="RefSeq" id="WP_345569663.1">
    <property type="nucleotide sequence ID" value="NZ_BAABDQ010000021.1"/>
</dbReference>
<dbReference type="Gene3D" id="1.10.10.60">
    <property type="entry name" value="Homeodomain-like"/>
    <property type="match status" value="1"/>
</dbReference>
<dbReference type="SUPFAM" id="SSF46689">
    <property type="entry name" value="Homeodomain-like"/>
    <property type="match status" value="1"/>
</dbReference>
<dbReference type="InterPro" id="IPR050109">
    <property type="entry name" value="HTH-type_TetR-like_transc_reg"/>
</dbReference>
<evidence type="ECO:0000256" key="2">
    <source>
        <dbReference type="ARBA" id="ARBA00023125"/>
    </source>
</evidence>
<dbReference type="PROSITE" id="PS50977">
    <property type="entry name" value="HTH_TETR_2"/>
    <property type="match status" value="1"/>
</dbReference>
<accession>A0ABP6YK73</accession>
<keyword evidence="1" id="KW-0805">Transcription regulation</keyword>
<dbReference type="InterPro" id="IPR009057">
    <property type="entry name" value="Homeodomain-like_sf"/>
</dbReference>
<evidence type="ECO:0000256" key="3">
    <source>
        <dbReference type="ARBA" id="ARBA00023163"/>
    </source>
</evidence>
<dbReference type="InterPro" id="IPR001647">
    <property type="entry name" value="HTH_TetR"/>
</dbReference>
<dbReference type="Proteomes" id="UP001500630">
    <property type="component" value="Unassembled WGS sequence"/>
</dbReference>
<protein>
    <recommendedName>
        <fullName evidence="5">HTH tetR-type domain-containing protein</fullName>
    </recommendedName>
</protein>
<evidence type="ECO:0000313" key="7">
    <source>
        <dbReference type="Proteomes" id="UP001500630"/>
    </source>
</evidence>
<sequence length="214" mass="22803">MSEGLRERKKRRTREALVAAAVELFQRQGYEATTVAQIAAAADVSTRTFFLHFGTKEDVVLANADARIEQGVRIVEEREAGETLPDVLARVIEHTIGDVSGSDLVTGLADVRVRLALTVPELQAWLMRRLLFAQERIVEALCGSYPEERDVVDVAALVGGMMGAVTSAAAYALRRGDPPAEVAAAMRRAAATAAAMGAAFEGGVRGPKRGADLG</sequence>
<evidence type="ECO:0000256" key="4">
    <source>
        <dbReference type="PROSITE-ProRule" id="PRU00335"/>
    </source>
</evidence>
<dbReference type="EMBL" id="BAABDQ010000021">
    <property type="protein sequence ID" value="GAA3583527.1"/>
    <property type="molecule type" value="Genomic_DNA"/>
</dbReference>
<dbReference type="PANTHER" id="PTHR30055:SF234">
    <property type="entry name" value="HTH-TYPE TRANSCRIPTIONAL REGULATOR BETI"/>
    <property type="match status" value="1"/>
</dbReference>
<dbReference type="Pfam" id="PF00440">
    <property type="entry name" value="TetR_N"/>
    <property type="match status" value="1"/>
</dbReference>
<keyword evidence="7" id="KW-1185">Reference proteome</keyword>
<dbReference type="PRINTS" id="PR00455">
    <property type="entry name" value="HTHTETR"/>
</dbReference>
<dbReference type="InterPro" id="IPR023772">
    <property type="entry name" value="DNA-bd_HTH_TetR-type_CS"/>
</dbReference>
<keyword evidence="2 4" id="KW-0238">DNA-binding</keyword>
<organism evidence="6 7">
    <name type="scientific">Nonomuraea rosea</name>
    <dbReference type="NCBI Taxonomy" id="638574"/>
    <lineage>
        <taxon>Bacteria</taxon>
        <taxon>Bacillati</taxon>
        <taxon>Actinomycetota</taxon>
        <taxon>Actinomycetes</taxon>
        <taxon>Streptosporangiales</taxon>
        <taxon>Streptosporangiaceae</taxon>
        <taxon>Nonomuraea</taxon>
    </lineage>
</organism>
<dbReference type="PANTHER" id="PTHR30055">
    <property type="entry name" value="HTH-TYPE TRANSCRIPTIONAL REGULATOR RUTR"/>
    <property type="match status" value="1"/>
</dbReference>
<dbReference type="PROSITE" id="PS01081">
    <property type="entry name" value="HTH_TETR_1"/>
    <property type="match status" value="1"/>
</dbReference>
<feature type="domain" description="HTH tetR-type" evidence="5">
    <location>
        <begin position="11"/>
        <end position="71"/>
    </location>
</feature>
<comment type="caution">
    <text evidence="6">The sequence shown here is derived from an EMBL/GenBank/DDBJ whole genome shotgun (WGS) entry which is preliminary data.</text>
</comment>
<feature type="DNA-binding region" description="H-T-H motif" evidence="4">
    <location>
        <begin position="34"/>
        <end position="53"/>
    </location>
</feature>
<keyword evidence="3" id="KW-0804">Transcription</keyword>
<evidence type="ECO:0000256" key="1">
    <source>
        <dbReference type="ARBA" id="ARBA00023015"/>
    </source>
</evidence>
<name>A0ABP6YK73_9ACTN</name>
<evidence type="ECO:0000313" key="6">
    <source>
        <dbReference type="EMBL" id="GAA3583527.1"/>
    </source>
</evidence>
<gene>
    <name evidence="6" type="ORF">GCM10022419_076620</name>
</gene>
<dbReference type="Gene3D" id="1.10.357.10">
    <property type="entry name" value="Tetracycline Repressor, domain 2"/>
    <property type="match status" value="1"/>
</dbReference>